<sequence length="272" mass="29450">MPIFLPTLMRASLVLAIGLTGCASLPHSATVKLPAGQPLSYYAQSGAGPTVIFQSGLGDGKNVWAQVIQQLPASTALLAYDRPGYGDSPSSTDARDPCTIAQELHQLTRALALKPPFILVGHSLGGLYQHCYAQRYPEEVAGLVLIDPTHSDHLAELKKQAPAQAALLGALRYSVFSGTMRDEFDAQAASNDYLYGHKTISQPVLFLFSGKFRPEERGDFEKMTRQLRRLWQAAAPASSASEVSHSGHYIQKEAPEQVVRAILQLRGNAPAR</sequence>
<name>A0ABW9SHM5_9BURK</name>
<dbReference type="InterPro" id="IPR000073">
    <property type="entry name" value="AB_hydrolase_1"/>
</dbReference>
<dbReference type="Proteomes" id="UP000735592">
    <property type="component" value="Unassembled WGS sequence"/>
</dbReference>
<accession>A0ABW9SHM5</accession>
<dbReference type="InterPro" id="IPR029058">
    <property type="entry name" value="AB_hydrolase_fold"/>
</dbReference>
<dbReference type="PANTHER" id="PTHR43798">
    <property type="entry name" value="MONOACYLGLYCEROL LIPASE"/>
    <property type="match status" value="1"/>
</dbReference>
<dbReference type="PANTHER" id="PTHR43798:SF5">
    <property type="entry name" value="MONOACYLGLYCEROL LIPASE ABHD6"/>
    <property type="match status" value="1"/>
</dbReference>
<evidence type="ECO:0000259" key="2">
    <source>
        <dbReference type="Pfam" id="PF00561"/>
    </source>
</evidence>
<gene>
    <name evidence="3" type="ORF">GM655_01175</name>
</gene>
<comment type="caution">
    <text evidence="3">The sequence shown here is derived from an EMBL/GenBank/DDBJ whole genome shotgun (WGS) entry which is preliminary data.</text>
</comment>
<keyword evidence="3" id="KW-0378">Hydrolase</keyword>
<dbReference type="GO" id="GO:0016787">
    <property type="term" value="F:hydrolase activity"/>
    <property type="evidence" value="ECO:0007669"/>
    <property type="project" value="UniProtKB-KW"/>
</dbReference>
<evidence type="ECO:0000313" key="4">
    <source>
        <dbReference type="Proteomes" id="UP000735592"/>
    </source>
</evidence>
<evidence type="ECO:0000256" key="1">
    <source>
        <dbReference type="SAM" id="SignalP"/>
    </source>
</evidence>
<organism evidence="3 4">
    <name type="scientific">Pseudoduganella danionis</name>
    <dbReference type="NCBI Taxonomy" id="1890295"/>
    <lineage>
        <taxon>Bacteria</taxon>
        <taxon>Pseudomonadati</taxon>
        <taxon>Pseudomonadota</taxon>
        <taxon>Betaproteobacteria</taxon>
        <taxon>Burkholderiales</taxon>
        <taxon>Oxalobacteraceae</taxon>
        <taxon>Telluria group</taxon>
        <taxon>Pseudoduganella</taxon>
    </lineage>
</organism>
<feature type="signal peptide" evidence="1">
    <location>
        <begin position="1"/>
        <end position="29"/>
    </location>
</feature>
<dbReference type="Gene3D" id="3.40.50.1820">
    <property type="entry name" value="alpha/beta hydrolase"/>
    <property type="match status" value="1"/>
</dbReference>
<keyword evidence="1" id="KW-0732">Signal</keyword>
<dbReference type="PRINTS" id="PR00111">
    <property type="entry name" value="ABHYDROLASE"/>
</dbReference>
<proteinExistence type="predicted"/>
<dbReference type="Pfam" id="PF00561">
    <property type="entry name" value="Abhydrolase_1"/>
    <property type="match status" value="1"/>
</dbReference>
<feature type="domain" description="AB hydrolase-1" evidence="2">
    <location>
        <begin position="49"/>
        <end position="184"/>
    </location>
</feature>
<dbReference type="InterPro" id="IPR050266">
    <property type="entry name" value="AB_hydrolase_sf"/>
</dbReference>
<reference evidence="3 4" key="1">
    <citation type="submission" date="2019-11" db="EMBL/GenBank/DDBJ databases">
        <title>Type strains purchased from KCTC, JCM and DSMZ.</title>
        <authorList>
            <person name="Lu H."/>
        </authorList>
    </citation>
    <scope>NUCLEOTIDE SEQUENCE [LARGE SCALE GENOMIC DNA]</scope>
    <source>
        <strain evidence="3 4">DSM 103461</strain>
    </source>
</reference>
<dbReference type="SUPFAM" id="SSF53474">
    <property type="entry name" value="alpha/beta-Hydrolases"/>
    <property type="match status" value="1"/>
</dbReference>
<evidence type="ECO:0000313" key="3">
    <source>
        <dbReference type="EMBL" id="MTW31432.1"/>
    </source>
</evidence>
<keyword evidence="4" id="KW-1185">Reference proteome</keyword>
<protein>
    <submittedName>
        <fullName evidence="3">Alpha/beta fold hydrolase</fullName>
    </submittedName>
</protein>
<dbReference type="EMBL" id="WNKW01000001">
    <property type="protein sequence ID" value="MTW31432.1"/>
    <property type="molecule type" value="Genomic_DNA"/>
</dbReference>
<feature type="chain" id="PRO_5045892445" evidence="1">
    <location>
        <begin position="30"/>
        <end position="272"/>
    </location>
</feature>